<evidence type="ECO:0000256" key="1">
    <source>
        <dbReference type="SAM" id="MobiDB-lite"/>
    </source>
</evidence>
<organism evidence="2 3">
    <name type="scientific">Lithospermum erythrorhizon</name>
    <name type="common">Purple gromwell</name>
    <name type="synonym">Lithospermum officinale var. erythrorhizon</name>
    <dbReference type="NCBI Taxonomy" id="34254"/>
    <lineage>
        <taxon>Eukaryota</taxon>
        <taxon>Viridiplantae</taxon>
        <taxon>Streptophyta</taxon>
        <taxon>Embryophyta</taxon>
        <taxon>Tracheophyta</taxon>
        <taxon>Spermatophyta</taxon>
        <taxon>Magnoliopsida</taxon>
        <taxon>eudicotyledons</taxon>
        <taxon>Gunneridae</taxon>
        <taxon>Pentapetalae</taxon>
        <taxon>asterids</taxon>
        <taxon>lamiids</taxon>
        <taxon>Boraginales</taxon>
        <taxon>Boraginaceae</taxon>
        <taxon>Boraginoideae</taxon>
        <taxon>Lithospermeae</taxon>
        <taxon>Lithospermum</taxon>
    </lineage>
</organism>
<accession>A0AAV3PFL7</accession>
<evidence type="ECO:0000313" key="3">
    <source>
        <dbReference type="Proteomes" id="UP001454036"/>
    </source>
</evidence>
<sequence length="328" mass="35654">MVSQSFSSASSSSNLSITSPASASLIPLLLTPENLSTGTTLASLLPIDTTLPANPLPSLSSLLNSMTKTASLLYGYVDGSIPCPPSHVSVPNGSILPNSAYDLWLQHDQLLMSLLISSLSEDTIPLVVGKPTSQSIWNTLHTALANPSFTTHMSLQEQLMALHQDNMTVAAYLKHAKVTYDALVNNLLMRYFSCIFYTVFERTKDVKNIVYSRGPQLTYEELHNLLLTHEFVNPLTQQREADSASGLLPTPPPTGNFATRDNNHSTRDATNSHKQRCFICESTMHFANACPHRSTAHQPTLLMHTVVTPNLSGILSHPLGTAICPMGT</sequence>
<keyword evidence="3" id="KW-1185">Reference proteome</keyword>
<dbReference type="Proteomes" id="UP001454036">
    <property type="component" value="Unassembled WGS sequence"/>
</dbReference>
<dbReference type="GO" id="GO:0003676">
    <property type="term" value="F:nucleic acid binding"/>
    <property type="evidence" value="ECO:0007669"/>
    <property type="project" value="InterPro"/>
</dbReference>
<comment type="caution">
    <text evidence="2">The sequence shown here is derived from an EMBL/GenBank/DDBJ whole genome shotgun (WGS) entry which is preliminary data.</text>
</comment>
<dbReference type="SUPFAM" id="SSF57756">
    <property type="entry name" value="Retrovirus zinc finger-like domains"/>
    <property type="match status" value="1"/>
</dbReference>
<reference evidence="2 3" key="1">
    <citation type="submission" date="2024-01" db="EMBL/GenBank/DDBJ databases">
        <title>The complete chloroplast genome sequence of Lithospermum erythrorhizon: insights into the phylogenetic relationship among Boraginaceae species and the maternal lineages of purple gromwells.</title>
        <authorList>
            <person name="Okada T."/>
            <person name="Watanabe K."/>
        </authorList>
    </citation>
    <scope>NUCLEOTIDE SEQUENCE [LARGE SCALE GENOMIC DNA]</scope>
</reference>
<evidence type="ECO:0000313" key="2">
    <source>
        <dbReference type="EMBL" id="GAA0149466.1"/>
    </source>
</evidence>
<proteinExistence type="predicted"/>
<dbReference type="InterPro" id="IPR036875">
    <property type="entry name" value="Znf_CCHC_sf"/>
</dbReference>
<gene>
    <name evidence="2" type="ORF">LIER_08627</name>
</gene>
<dbReference type="EMBL" id="BAABME010001409">
    <property type="protein sequence ID" value="GAA0149466.1"/>
    <property type="molecule type" value="Genomic_DNA"/>
</dbReference>
<name>A0AAV3PFL7_LITER</name>
<dbReference type="PANTHER" id="PTHR47481:SF43">
    <property type="entry name" value="RETROTRANSPOSON COPIA-LIKE N-TERMINAL DOMAIN-CONTAINING PROTEIN"/>
    <property type="match status" value="1"/>
</dbReference>
<dbReference type="AlphaFoldDB" id="A0AAV3PFL7"/>
<dbReference type="GO" id="GO:0008270">
    <property type="term" value="F:zinc ion binding"/>
    <property type="evidence" value="ECO:0007669"/>
    <property type="project" value="InterPro"/>
</dbReference>
<dbReference type="PANTHER" id="PTHR47481">
    <property type="match status" value="1"/>
</dbReference>
<protein>
    <recommendedName>
        <fullName evidence="4">Retrotransposon gag domain-containing protein</fullName>
    </recommendedName>
</protein>
<evidence type="ECO:0008006" key="4">
    <source>
        <dbReference type="Google" id="ProtNLM"/>
    </source>
</evidence>
<feature type="region of interest" description="Disordered" evidence="1">
    <location>
        <begin position="239"/>
        <end position="269"/>
    </location>
</feature>